<sequence length="147" mass="16801">MKLTIMNYDIDTDVEKDYQELSDKLSFLAIALYPKIDIKGVAYDYNPCTNTATILFKRNSVSYLDSGWIKNEDCQLITGLTEECFFPKVFGGLDDGYWGLIAYNGSWYAADDNIKRHFLKRLSEGAKDIKINFGKHYLEIKIIGANT</sequence>
<dbReference type="AlphaFoldDB" id="A0A415GM42"/>
<dbReference type="EMBL" id="QRNO01000031">
    <property type="protein sequence ID" value="RHK50452.1"/>
    <property type="molecule type" value="Genomic_DNA"/>
</dbReference>
<protein>
    <submittedName>
        <fullName evidence="1">Uncharacterized protein</fullName>
    </submittedName>
</protein>
<organism evidence="1 2">
    <name type="scientific">Leyella stercorea</name>
    <dbReference type="NCBI Taxonomy" id="363265"/>
    <lineage>
        <taxon>Bacteria</taxon>
        <taxon>Pseudomonadati</taxon>
        <taxon>Bacteroidota</taxon>
        <taxon>Bacteroidia</taxon>
        <taxon>Bacteroidales</taxon>
        <taxon>Prevotellaceae</taxon>
        <taxon>Leyella</taxon>
    </lineage>
</organism>
<keyword evidence="2" id="KW-1185">Reference proteome</keyword>
<name>A0A415GM42_9BACT</name>
<comment type="caution">
    <text evidence="1">The sequence shown here is derived from an EMBL/GenBank/DDBJ whole genome shotgun (WGS) entry which is preliminary data.</text>
</comment>
<evidence type="ECO:0000313" key="2">
    <source>
        <dbReference type="Proteomes" id="UP000286598"/>
    </source>
</evidence>
<accession>A0A415GM42</accession>
<proteinExistence type="predicted"/>
<gene>
    <name evidence="1" type="ORF">DW060_07360</name>
</gene>
<evidence type="ECO:0000313" key="1">
    <source>
        <dbReference type="EMBL" id="RHK50452.1"/>
    </source>
</evidence>
<reference evidence="1 2" key="1">
    <citation type="submission" date="2018-08" db="EMBL/GenBank/DDBJ databases">
        <title>A genome reference for cultivated species of the human gut microbiota.</title>
        <authorList>
            <person name="Zou Y."/>
            <person name="Xue W."/>
            <person name="Luo G."/>
        </authorList>
    </citation>
    <scope>NUCLEOTIDE SEQUENCE [LARGE SCALE GENOMIC DNA]</scope>
    <source>
        <strain evidence="1 2">AF42-9</strain>
    </source>
</reference>
<dbReference type="Proteomes" id="UP000286598">
    <property type="component" value="Unassembled WGS sequence"/>
</dbReference>